<dbReference type="Gene3D" id="3.40.250.10">
    <property type="entry name" value="Rhodanese-like domain"/>
    <property type="match status" value="2"/>
</dbReference>
<keyword evidence="4" id="KW-0670">Pyruvate</keyword>
<protein>
    <recommendedName>
        <fullName evidence="2">Sulfurtransferase</fullName>
    </recommendedName>
</protein>
<dbReference type="InterPro" id="IPR051126">
    <property type="entry name" value="Thiosulfate_sulfurtransferase"/>
</dbReference>
<feature type="domain" description="Rhodanese" evidence="3">
    <location>
        <begin position="30"/>
        <end position="142"/>
    </location>
</feature>
<reference evidence="4 5" key="1">
    <citation type="submission" date="2015-10" db="EMBL/GenBank/DDBJ databases">
        <authorList>
            <person name="Gilbert D.G."/>
        </authorList>
    </citation>
    <scope>NUCLEOTIDE SEQUENCE [LARGE SCALE GENOMIC DNA]</scope>
    <source>
        <strain evidence="4">COMA1</strain>
    </source>
</reference>
<dbReference type="PANTHER" id="PTHR43855:SF1">
    <property type="entry name" value="THIOSULFATE SULFURTRANSFERASE"/>
    <property type="match status" value="1"/>
</dbReference>
<dbReference type="PROSITE" id="PS50206">
    <property type="entry name" value="RHODANESE_3"/>
    <property type="match status" value="2"/>
</dbReference>
<keyword evidence="2 4" id="KW-0808">Transferase</keyword>
<dbReference type="AlphaFoldDB" id="A0A0S4LC76"/>
<dbReference type="InterPro" id="IPR001763">
    <property type="entry name" value="Rhodanese-like_dom"/>
</dbReference>
<accession>A0A0S4LC76</accession>
<dbReference type="SMART" id="SM00450">
    <property type="entry name" value="RHOD"/>
    <property type="match status" value="2"/>
</dbReference>
<dbReference type="InterPro" id="IPR001307">
    <property type="entry name" value="Thiosulphate_STrfase_CS"/>
</dbReference>
<keyword evidence="1" id="KW-0677">Repeat</keyword>
<evidence type="ECO:0000313" key="4">
    <source>
        <dbReference type="EMBL" id="CUS35345.1"/>
    </source>
</evidence>
<dbReference type="PROSITE" id="PS00683">
    <property type="entry name" value="RHODANESE_2"/>
    <property type="match status" value="1"/>
</dbReference>
<dbReference type="CDD" id="cd01448">
    <property type="entry name" value="TST_Repeat_1"/>
    <property type="match status" value="1"/>
</dbReference>
<dbReference type="Proteomes" id="UP000199032">
    <property type="component" value="Unassembled WGS sequence"/>
</dbReference>
<evidence type="ECO:0000256" key="2">
    <source>
        <dbReference type="RuleBase" id="RU000507"/>
    </source>
</evidence>
<dbReference type="OrthoDB" id="9770030at2"/>
<feature type="domain" description="Rhodanese" evidence="3">
    <location>
        <begin position="174"/>
        <end position="286"/>
    </location>
</feature>
<name>A0A0S4LC76_9BACT</name>
<organism evidence="4 5">
    <name type="scientific">Candidatus Nitrospira nitrosa</name>
    <dbReference type="NCBI Taxonomy" id="1742972"/>
    <lineage>
        <taxon>Bacteria</taxon>
        <taxon>Pseudomonadati</taxon>
        <taxon>Nitrospirota</taxon>
        <taxon>Nitrospiria</taxon>
        <taxon>Nitrospirales</taxon>
        <taxon>Nitrospiraceae</taxon>
        <taxon>Nitrospira</taxon>
    </lineage>
</organism>
<dbReference type="InterPro" id="IPR036873">
    <property type="entry name" value="Rhodanese-like_dom_sf"/>
</dbReference>
<dbReference type="GO" id="GO:0004792">
    <property type="term" value="F:thiosulfate-cyanide sulfurtransferase activity"/>
    <property type="evidence" value="ECO:0007669"/>
    <property type="project" value="InterPro"/>
</dbReference>
<dbReference type="Pfam" id="PF00581">
    <property type="entry name" value="Rhodanese"/>
    <property type="match status" value="2"/>
</dbReference>
<dbReference type="EMBL" id="CZQA01000008">
    <property type="protein sequence ID" value="CUS35345.1"/>
    <property type="molecule type" value="Genomic_DNA"/>
</dbReference>
<dbReference type="PANTHER" id="PTHR43855">
    <property type="entry name" value="THIOSULFATE SULFURTRANSFERASE"/>
    <property type="match status" value="1"/>
</dbReference>
<evidence type="ECO:0000259" key="3">
    <source>
        <dbReference type="PROSITE" id="PS50206"/>
    </source>
</evidence>
<proteinExistence type="predicted"/>
<dbReference type="STRING" id="1742972.COMA1_20232"/>
<keyword evidence="5" id="KW-1185">Reference proteome</keyword>
<sequence>MNPAQLVYKRNDIVNHPFLIDTDTLQGQLGKPGLVVIDVRGRAAYEFGGHIPGAVHSTWHEYSDPKAVAKGLLNPDFRQIEEILRRLGINHDSDVVIYSNPFDNWGDEGRMFWMLEYLGHQRLRILDGGWVKWTAEQRPFEHGPVSSAMGNFTARPVPALMMVKDDLKTIVDMPHPQTAILDARSVEEYLGKELSGIPRPGHIPSAIHLAWNGFLNKDATIKDVTVIQEMLLAKGIHPDQDVVCYCTGGVRSAWLYFILKLVGYPKVSNYPGSWWEWSRDFAAPVEKDLQALQRILGFSSFPQHS</sequence>
<dbReference type="SUPFAM" id="SSF52821">
    <property type="entry name" value="Rhodanese/Cell cycle control phosphatase"/>
    <property type="match status" value="2"/>
</dbReference>
<gene>
    <name evidence="4" type="ORF">COMA1_20232</name>
</gene>
<evidence type="ECO:0000313" key="5">
    <source>
        <dbReference type="Proteomes" id="UP000199032"/>
    </source>
</evidence>
<dbReference type="CDD" id="cd01449">
    <property type="entry name" value="TST_Repeat_2"/>
    <property type="match status" value="1"/>
</dbReference>
<evidence type="ECO:0000256" key="1">
    <source>
        <dbReference type="ARBA" id="ARBA00022737"/>
    </source>
</evidence>